<protein>
    <recommendedName>
        <fullName evidence="15 16">Type III pantothenate kinase</fullName>
        <ecNumber evidence="6 16">2.7.1.33</ecNumber>
    </recommendedName>
    <alternativeName>
        <fullName evidence="16">PanK-III</fullName>
    </alternativeName>
    <alternativeName>
        <fullName evidence="16">Pantothenic acid kinase</fullName>
    </alternativeName>
</protein>
<gene>
    <name evidence="16" type="primary">coaX</name>
    <name evidence="17" type="ORF">GCM10009737_15450</name>
</gene>
<comment type="subcellular location">
    <subcellularLocation>
        <location evidence="3 16">Cytoplasm</location>
    </subcellularLocation>
</comment>
<evidence type="ECO:0000256" key="11">
    <source>
        <dbReference type="ARBA" id="ARBA00022840"/>
    </source>
</evidence>
<evidence type="ECO:0000256" key="7">
    <source>
        <dbReference type="ARBA" id="ARBA00022490"/>
    </source>
</evidence>
<sequence length="281" mass="29492">MSGGQGPGSGGGLGGVRVDDPDGLLCVAVGNDRTEVGLLEDGEVLAHWQLTTREQRTADEWWVLLTGLLGGRLERLRGVAVASAVPAVLQQWRAMLDTRLAEVPCVVVEPGVRTGIPVRTENPREVGTDRVVDALAALRRYGAPVVVVHLGTATCLEVVTAAGVYVGGVIAPGAETSLEGLRRRAAQLREVELVRPPAVVARNTVEALQSGAVYGAAAMVDGLVARVLAEEGLAAADTRVVATGHLAHLVAPECASVTDHDPWLTLRGLELVHARNSHRRP</sequence>
<keyword evidence="11 16" id="KW-0067">ATP-binding</keyword>
<keyword evidence="13 16" id="KW-0173">Coenzyme A biosynthesis</keyword>
<comment type="function">
    <text evidence="16">Catalyzes the phosphorylation of pantothenate (Pan), the first step in CoA biosynthesis.</text>
</comment>
<keyword evidence="18" id="KW-1185">Reference proteome</keyword>
<evidence type="ECO:0000256" key="1">
    <source>
        <dbReference type="ARBA" id="ARBA00001206"/>
    </source>
</evidence>
<feature type="binding site" evidence="16">
    <location>
        <position position="152"/>
    </location>
    <ligand>
        <name>ATP</name>
        <dbReference type="ChEBI" id="CHEBI:30616"/>
    </ligand>
</feature>
<keyword evidence="9 16" id="KW-0547">Nucleotide-binding</keyword>
<dbReference type="CDD" id="cd24015">
    <property type="entry name" value="ASKHA_NBD_PanK-III"/>
    <property type="match status" value="1"/>
</dbReference>
<dbReference type="GO" id="GO:0016301">
    <property type="term" value="F:kinase activity"/>
    <property type="evidence" value="ECO:0007669"/>
    <property type="project" value="UniProtKB-KW"/>
</dbReference>
<keyword evidence="10 16" id="KW-0418">Kinase</keyword>
<comment type="pathway">
    <text evidence="4 16">Cofactor biosynthesis; coenzyme A biosynthesis; CoA from (R)-pantothenate: step 1/5.</text>
</comment>
<evidence type="ECO:0000256" key="9">
    <source>
        <dbReference type="ARBA" id="ARBA00022741"/>
    </source>
</evidence>
<evidence type="ECO:0000313" key="17">
    <source>
        <dbReference type="EMBL" id="GAA1914975.1"/>
    </source>
</evidence>
<dbReference type="Pfam" id="PF03309">
    <property type="entry name" value="Pan_kinase"/>
    <property type="match status" value="1"/>
</dbReference>
<dbReference type="RefSeq" id="WP_344005813.1">
    <property type="nucleotide sequence ID" value="NZ_BAAAMY010000004.1"/>
</dbReference>
<name>A0ABP5AK77_9ACTN</name>
<feature type="binding site" evidence="16">
    <location>
        <begin position="127"/>
        <end position="130"/>
    </location>
    <ligand>
        <name>substrate</name>
    </ligand>
</feature>
<dbReference type="PANTHER" id="PTHR34265:SF1">
    <property type="entry name" value="TYPE III PANTOTHENATE KINASE"/>
    <property type="match status" value="1"/>
</dbReference>
<dbReference type="HAMAP" id="MF_01274">
    <property type="entry name" value="Pantothen_kinase_3"/>
    <property type="match status" value="1"/>
</dbReference>
<evidence type="ECO:0000256" key="3">
    <source>
        <dbReference type="ARBA" id="ARBA00004496"/>
    </source>
</evidence>
<dbReference type="NCBIfam" id="TIGR00671">
    <property type="entry name" value="baf"/>
    <property type="match status" value="1"/>
</dbReference>
<reference evidence="18" key="1">
    <citation type="journal article" date="2019" name="Int. J. Syst. Evol. Microbiol.">
        <title>The Global Catalogue of Microorganisms (GCM) 10K type strain sequencing project: providing services to taxonomists for standard genome sequencing and annotation.</title>
        <authorList>
            <consortium name="The Broad Institute Genomics Platform"/>
            <consortium name="The Broad Institute Genome Sequencing Center for Infectious Disease"/>
            <person name="Wu L."/>
            <person name="Ma J."/>
        </authorList>
    </citation>
    <scope>NUCLEOTIDE SEQUENCE [LARGE SCALE GENOMIC DNA]</scope>
    <source>
        <strain evidence="18">JCM 14046</strain>
    </source>
</reference>
<evidence type="ECO:0000256" key="13">
    <source>
        <dbReference type="ARBA" id="ARBA00022993"/>
    </source>
</evidence>
<evidence type="ECO:0000256" key="15">
    <source>
        <dbReference type="ARBA" id="ARBA00040883"/>
    </source>
</evidence>
<evidence type="ECO:0000256" key="16">
    <source>
        <dbReference type="HAMAP-Rule" id="MF_01274"/>
    </source>
</evidence>
<evidence type="ECO:0000256" key="4">
    <source>
        <dbReference type="ARBA" id="ARBA00005225"/>
    </source>
</evidence>
<evidence type="ECO:0000256" key="10">
    <source>
        <dbReference type="ARBA" id="ARBA00022777"/>
    </source>
</evidence>
<comment type="similarity">
    <text evidence="14 16">Belongs to the type III pantothenate kinase family.</text>
</comment>
<dbReference type="EMBL" id="BAAAMY010000004">
    <property type="protein sequence ID" value="GAA1914975.1"/>
    <property type="molecule type" value="Genomic_DNA"/>
</dbReference>
<comment type="cofactor">
    <cofactor evidence="2">
        <name>K(+)</name>
        <dbReference type="ChEBI" id="CHEBI:29103"/>
    </cofactor>
</comment>
<comment type="cofactor">
    <cofactor evidence="16">
        <name>NH4(+)</name>
        <dbReference type="ChEBI" id="CHEBI:28938"/>
    </cofactor>
    <cofactor evidence="16">
        <name>K(+)</name>
        <dbReference type="ChEBI" id="CHEBI:29103"/>
    </cofactor>
    <text evidence="16">A monovalent cation. Ammonium or potassium.</text>
</comment>
<dbReference type="EC" id="2.7.1.33" evidence="6 16"/>
<evidence type="ECO:0000256" key="14">
    <source>
        <dbReference type="ARBA" id="ARBA00038036"/>
    </source>
</evidence>
<comment type="caution">
    <text evidence="16">Lacks conserved residue(s) required for the propagation of feature annotation.</text>
</comment>
<comment type="caution">
    <text evidence="17">The sequence shown here is derived from an EMBL/GenBank/DDBJ whole genome shotgun (WGS) entry which is preliminary data.</text>
</comment>
<evidence type="ECO:0000256" key="8">
    <source>
        <dbReference type="ARBA" id="ARBA00022679"/>
    </source>
</evidence>
<keyword evidence="12 16" id="KW-0630">Potassium</keyword>
<feature type="binding site" evidence="16">
    <location>
        <position position="204"/>
    </location>
    <ligand>
        <name>substrate</name>
    </ligand>
</feature>
<dbReference type="PANTHER" id="PTHR34265">
    <property type="entry name" value="TYPE III PANTOTHENATE KINASE"/>
    <property type="match status" value="1"/>
</dbReference>
<comment type="subunit">
    <text evidence="5 16">Homodimer.</text>
</comment>
<accession>A0ABP5AK77</accession>
<comment type="catalytic activity">
    <reaction evidence="1 16">
        <text>(R)-pantothenate + ATP = (R)-4'-phosphopantothenate + ADP + H(+)</text>
        <dbReference type="Rhea" id="RHEA:16373"/>
        <dbReference type="ChEBI" id="CHEBI:10986"/>
        <dbReference type="ChEBI" id="CHEBI:15378"/>
        <dbReference type="ChEBI" id="CHEBI:29032"/>
        <dbReference type="ChEBI" id="CHEBI:30616"/>
        <dbReference type="ChEBI" id="CHEBI:456216"/>
        <dbReference type="EC" id="2.7.1.33"/>
    </reaction>
</comment>
<evidence type="ECO:0000256" key="6">
    <source>
        <dbReference type="ARBA" id="ARBA00012102"/>
    </source>
</evidence>
<evidence type="ECO:0000256" key="12">
    <source>
        <dbReference type="ARBA" id="ARBA00022958"/>
    </source>
</evidence>
<dbReference type="InterPro" id="IPR043129">
    <property type="entry name" value="ATPase_NBD"/>
</dbReference>
<evidence type="ECO:0000313" key="18">
    <source>
        <dbReference type="Proteomes" id="UP001501612"/>
    </source>
</evidence>
<dbReference type="SUPFAM" id="SSF53067">
    <property type="entry name" value="Actin-like ATPase domain"/>
    <property type="match status" value="2"/>
</dbReference>
<proteinExistence type="inferred from homology"/>
<feature type="binding site" evidence="16">
    <location>
        <begin position="28"/>
        <end position="35"/>
    </location>
    <ligand>
        <name>ATP</name>
        <dbReference type="ChEBI" id="CHEBI:30616"/>
    </ligand>
</feature>
<keyword evidence="8 16" id="KW-0808">Transferase</keyword>
<dbReference type="Proteomes" id="UP001501612">
    <property type="component" value="Unassembled WGS sequence"/>
</dbReference>
<evidence type="ECO:0000256" key="5">
    <source>
        <dbReference type="ARBA" id="ARBA00011738"/>
    </source>
</evidence>
<feature type="active site" description="Proton acceptor" evidence="16">
    <location>
        <position position="129"/>
    </location>
</feature>
<dbReference type="Gene3D" id="3.30.420.40">
    <property type="match status" value="2"/>
</dbReference>
<dbReference type="InterPro" id="IPR004619">
    <property type="entry name" value="Type_III_PanK"/>
</dbReference>
<evidence type="ECO:0000256" key="2">
    <source>
        <dbReference type="ARBA" id="ARBA00001958"/>
    </source>
</evidence>
<keyword evidence="7 16" id="KW-0963">Cytoplasm</keyword>
<organism evidence="17 18">
    <name type="scientific">Nocardioides lentus</name>
    <dbReference type="NCBI Taxonomy" id="338077"/>
    <lineage>
        <taxon>Bacteria</taxon>
        <taxon>Bacillati</taxon>
        <taxon>Actinomycetota</taxon>
        <taxon>Actinomycetes</taxon>
        <taxon>Propionibacteriales</taxon>
        <taxon>Nocardioidaceae</taxon>
        <taxon>Nocardioides</taxon>
    </lineage>
</organism>